<dbReference type="EMBL" id="JOJR01000041">
    <property type="protein sequence ID" value="RCN48937.1"/>
    <property type="molecule type" value="Genomic_DNA"/>
</dbReference>
<feature type="transmembrane region" description="Helical" evidence="1">
    <location>
        <begin position="68"/>
        <end position="88"/>
    </location>
</feature>
<name>A0A368H140_ANCCA</name>
<proteinExistence type="predicted"/>
<keyword evidence="1" id="KW-0812">Transmembrane</keyword>
<sequence length="91" mass="10670">MYDRWCNWCAHRWLFSASDGFARKGTAYTDGQNSGTIRRFFRNIHVGGARAAVLIDCYDIEDPSNLLYYLHSLLLFKLYFFFHIVGFVEFG</sequence>
<gene>
    <name evidence="2" type="ORF">ANCCAN_05046</name>
</gene>
<evidence type="ECO:0000313" key="2">
    <source>
        <dbReference type="EMBL" id="RCN48937.1"/>
    </source>
</evidence>
<organism evidence="2 3">
    <name type="scientific">Ancylostoma caninum</name>
    <name type="common">Dog hookworm</name>
    <dbReference type="NCBI Taxonomy" id="29170"/>
    <lineage>
        <taxon>Eukaryota</taxon>
        <taxon>Metazoa</taxon>
        <taxon>Ecdysozoa</taxon>
        <taxon>Nematoda</taxon>
        <taxon>Chromadorea</taxon>
        <taxon>Rhabditida</taxon>
        <taxon>Rhabditina</taxon>
        <taxon>Rhabditomorpha</taxon>
        <taxon>Strongyloidea</taxon>
        <taxon>Ancylostomatidae</taxon>
        <taxon>Ancylostomatinae</taxon>
        <taxon>Ancylostoma</taxon>
    </lineage>
</organism>
<keyword evidence="3" id="KW-1185">Reference proteome</keyword>
<evidence type="ECO:0000256" key="1">
    <source>
        <dbReference type="SAM" id="Phobius"/>
    </source>
</evidence>
<dbReference type="Proteomes" id="UP000252519">
    <property type="component" value="Unassembled WGS sequence"/>
</dbReference>
<keyword evidence="1" id="KW-0472">Membrane</keyword>
<reference evidence="2 3" key="1">
    <citation type="submission" date="2014-10" db="EMBL/GenBank/DDBJ databases">
        <title>Draft genome of the hookworm Ancylostoma caninum.</title>
        <authorList>
            <person name="Mitreva M."/>
        </authorList>
    </citation>
    <scope>NUCLEOTIDE SEQUENCE [LARGE SCALE GENOMIC DNA]</scope>
    <source>
        <strain evidence="2 3">Baltimore</strain>
    </source>
</reference>
<accession>A0A368H140</accession>
<protein>
    <submittedName>
        <fullName evidence="2">Uncharacterized protein</fullName>
    </submittedName>
</protein>
<dbReference type="AlphaFoldDB" id="A0A368H140"/>
<keyword evidence="1" id="KW-1133">Transmembrane helix</keyword>
<comment type="caution">
    <text evidence="2">The sequence shown here is derived from an EMBL/GenBank/DDBJ whole genome shotgun (WGS) entry which is preliminary data.</text>
</comment>
<evidence type="ECO:0000313" key="3">
    <source>
        <dbReference type="Proteomes" id="UP000252519"/>
    </source>
</evidence>